<dbReference type="PANTHER" id="PTHR43818:SF11">
    <property type="entry name" value="BCDNA.GH03377"/>
    <property type="match status" value="1"/>
</dbReference>
<dbReference type="EMBL" id="CP158298">
    <property type="protein sequence ID" value="XBV84052.1"/>
    <property type="molecule type" value="Genomic_DNA"/>
</dbReference>
<gene>
    <name evidence="5" type="ORF">ABOD76_05025</name>
</gene>
<dbReference type="SUPFAM" id="SSF51735">
    <property type="entry name" value="NAD(P)-binding Rossmann-fold domains"/>
    <property type="match status" value="1"/>
</dbReference>
<dbReference type="Pfam" id="PF22725">
    <property type="entry name" value="GFO_IDH_MocA_C3"/>
    <property type="match status" value="1"/>
</dbReference>
<dbReference type="KEGG" id="dsc:ABOD76_05025"/>
<geneLocation type="plasmid" evidence="5">
    <name>pDson03</name>
</geneLocation>
<dbReference type="Pfam" id="PF01408">
    <property type="entry name" value="GFO_IDH_MocA"/>
    <property type="match status" value="1"/>
</dbReference>
<proteinExistence type="predicted"/>
<dbReference type="RefSeq" id="WP_350242036.1">
    <property type="nucleotide sequence ID" value="NZ_CP158298.1"/>
</dbReference>
<feature type="compositionally biased region" description="Basic and acidic residues" evidence="2">
    <location>
        <begin position="1"/>
        <end position="10"/>
    </location>
</feature>
<name>A0AAU7U5Y5_9DEIO</name>
<feature type="region of interest" description="Disordered" evidence="2">
    <location>
        <begin position="1"/>
        <end position="34"/>
    </location>
</feature>
<feature type="domain" description="Gfo/Idh/MocA-like oxidoreductase N-terminal" evidence="3">
    <location>
        <begin position="57"/>
        <end position="175"/>
    </location>
</feature>
<dbReference type="GO" id="GO:0000166">
    <property type="term" value="F:nucleotide binding"/>
    <property type="evidence" value="ECO:0007669"/>
    <property type="project" value="InterPro"/>
</dbReference>
<dbReference type="InterPro" id="IPR036291">
    <property type="entry name" value="NAD(P)-bd_dom_sf"/>
</dbReference>
<protein>
    <submittedName>
        <fullName evidence="5">Gfo/Idh/MocA family oxidoreductase</fullName>
    </submittedName>
</protein>
<evidence type="ECO:0000259" key="4">
    <source>
        <dbReference type="Pfam" id="PF22725"/>
    </source>
</evidence>
<dbReference type="InterPro" id="IPR055170">
    <property type="entry name" value="GFO_IDH_MocA-like_dom"/>
</dbReference>
<dbReference type="GO" id="GO:0016491">
    <property type="term" value="F:oxidoreductase activity"/>
    <property type="evidence" value="ECO:0007669"/>
    <property type="project" value="UniProtKB-KW"/>
</dbReference>
<dbReference type="Gene3D" id="3.30.360.10">
    <property type="entry name" value="Dihydrodipicolinate Reductase, domain 2"/>
    <property type="match status" value="1"/>
</dbReference>
<feature type="domain" description="GFO/IDH/MocA-like oxidoreductase" evidence="4">
    <location>
        <begin position="186"/>
        <end position="315"/>
    </location>
</feature>
<dbReference type="SUPFAM" id="SSF55347">
    <property type="entry name" value="Glyceraldehyde-3-phosphate dehydrogenase-like, C-terminal domain"/>
    <property type="match status" value="1"/>
</dbReference>
<sequence>MSFRDDDPHHPGPRLPTIMRGATTRDPVPSRANRSNASRMLVFLSPLGKDAEAMAQVRVGVIGTSWWAEHMYLASLTRDPAAHVVAVCGRDDQRARELAQKYGIPGVFLDHRALIRDGTLDAVVICTPDDLHYSMTMSALDAGLHVLCEKPLALNATEAAQMYRRATERQVQHMVLFTWRWLPHIRSLHDLIRGGFVGQPVQAQFVFQGDYAASTDYMWRFDAARANGILGDLGSHMIDLALLLIGEAREVSAHLDVMLPRRSPDGRTVHAANDTASLILGMDGGAQATIQVSANIPTGGGMRLHTLLAGSDGTLDATYTFNTLGSSLVFRGIRRDEPAFRTLEVPASYGDPQRNIFELFAEQPVGPRAFVEAIAHGGAACPGFDVGLKVQHIIDAALEAQATGRRVRLSEGPAG</sequence>
<evidence type="ECO:0000259" key="3">
    <source>
        <dbReference type="Pfam" id="PF01408"/>
    </source>
</evidence>
<dbReference type="Gene3D" id="3.40.50.720">
    <property type="entry name" value="NAD(P)-binding Rossmann-like Domain"/>
    <property type="match status" value="1"/>
</dbReference>
<accession>A0AAU7U5Y5</accession>
<dbReference type="AlphaFoldDB" id="A0AAU7U5Y5"/>
<keyword evidence="1" id="KW-0560">Oxidoreductase</keyword>
<evidence type="ECO:0000256" key="2">
    <source>
        <dbReference type="SAM" id="MobiDB-lite"/>
    </source>
</evidence>
<keyword evidence="5" id="KW-0614">Plasmid</keyword>
<evidence type="ECO:0000256" key="1">
    <source>
        <dbReference type="ARBA" id="ARBA00023002"/>
    </source>
</evidence>
<dbReference type="InterPro" id="IPR050463">
    <property type="entry name" value="Gfo/Idh/MocA_oxidrdct_glycsds"/>
</dbReference>
<evidence type="ECO:0000313" key="5">
    <source>
        <dbReference type="EMBL" id="XBV84052.1"/>
    </source>
</evidence>
<organism evidence="5">
    <name type="scientific">Deinococcus sonorensis KR-87</name>
    <dbReference type="NCBI Taxonomy" id="694439"/>
    <lineage>
        <taxon>Bacteria</taxon>
        <taxon>Thermotogati</taxon>
        <taxon>Deinococcota</taxon>
        <taxon>Deinococci</taxon>
        <taxon>Deinococcales</taxon>
        <taxon>Deinococcaceae</taxon>
        <taxon>Deinococcus</taxon>
    </lineage>
</organism>
<dbReference type="PANTHER" id="PTHR43818">
    <property type="entry name" value="BCDNA.GH03377"/>
    <property type="match status" value="1"/>
</dbReference>
<reference evidence="5" key="1">
    <citation type="submission" date="2024-06" db="EMBL/GenBank/DDBJ databases">
        <title>Draft Genome Sequence of Deinococcus sonorensis Type Strain KR-87, a Biofilm Producing Representative of the Genus Deinococcus.</title>
        <authorList>
            <person name="Boren L.S."/>
            <person name="Grosso R.A."/>
            <person name="Hugenberg-Cox A.N."/>
            <person name="Hill J.T.E."/>
            <person name="Albert C.M."/>
            <person name="Tuohy J.M."/>
        </authorList>
    </citation>
    <scope>NUCLEOTIDE SEQUENCE</scope>
    <source>
        <strain evidence="5">KR-87</strain>
        <plasmid evidence="5">pDson03</plasmid>
    </source>
</reference>
<dbReference type="InterPro" id="IPR000683">
    <property type="entry name" value="Gfo/Idh/MocA-like_OxRdtase_N"/>
</dbReference>